<dbReference type="OrthoDB" id="5562777at2"/>
<dbReference type="InterPro" id="IPR032816">
    <property type="entry name" value="VTT_dom"/>
</dbReference>
<gene>
    <name evidence="8" type="ORF">MPL1_00892</name>
</gene>
<sequence>MQSPIDPLLESPEVQQELKRSARKDLRKFLILFLIGLSIYLLVNFTPFADFLDLKEVSILDGERTLKLAGVFVLMTVLLMSIGTPRLPFYVLGGFVFGFFEGLGLALIGSLIGSFVMFRAARWGGRSWLLRRFGHKPVLQRILQTQPTITAVAMTRILPISNVFINIGLAMSKVRSRAFLLGSLIGFLPQGIIATLIGSGAADDVAWEGAAQLAIAAAGLMVMLWLFSRWLYRQKQTGE</sequence>
<dbReference type="eggNOG" id="COG0398">
    <property type="taxonomic scope" value="Bacteria"/>
</dbReference>
<comment type="subcellular location">
    <subcellularLocation>
        <location evidence="1 6">Cell membrane</location>
        <topology evidence="1 6">Multi-pass membrane protein</topology>
    </subcellularLocation>
</comment>
<dbReference type="Proteomes" id="UP000012019">
    <property type="component" value="Unassembled WGS sequence"/>
</dbReference>
<dbReference type="AlphaFoldDB" id="M7NZI2"/>
<keyword evidence="3 6" id="KW-0812">Transmembrane</keyword>
<evidence type="ECO:0000256" key="4">
    <source>
        <dbReference type="ARBA" id="ARBA00022989"/>
    </source>
</evidence>
<keyword evidence="9" id="KW-1185">Reference proteome</keyword>
<feature type="domain" description="VTT" evidence="7">
    <location>
        <begin position="85"/>
        <end position="199"/>
    </location>
</feature>
<evidence type="ECO:0000256" key="6">
    <source>
        <dbReference type="RuleBase" id="RU366058"/>
    </source>
</evidence>
<organism evidence="8 9">
    <name type="scientific">Methylophaga lonarensis MPL</name>
    <dbReference type="NCBI Taxonomy" id="1286106"/>
    <lineage>
        <taxon>Bacteria</taxon>
        <taxon>Pseudomonadati</taxon>
        <taxon>Pseudomonadota</taxon>
        <taxon>Gammaproteobacteria</taxon>
        <taxon>Thiotrichales</taxon>
        <taxon>Piscirickettsiaceae</taxon>
        <taxon>Methylophaga</taxon>
    </lineage>
</organism>
<evidence type="ECO:0000313" key="9">
    <source>
        <dbReference type="Proteomes" id="UP000012019"/>
    </source>
</evidence>
<reference evidence="8 9" key="1">
    <citation type="journal article" date="2013" name="Genome Announc.">
        <title>Draft Genome Sequence of Methylophaga lonarensis MPLT, a Haloalkaliphilic (Non-Methane-Utilizing) Methylotroph.</title>
        <authorList>
            <person name="Shetty S.A."/>
            <person name="Marathe N.P."/>
            <person name="Munot H."/>
            <person name="Antony C.P."/>
            <person name="Dhotre D.P."/>
            <person name="Murrell J.C."/>
            <person name="Shouche Y.S."/>
        </authorList>
    </citation>
    <scope>NUCLEOTIDE SEQUENCE [LARGE SCALE GENOMIC DNA]</scope>
    <source>
        <strain evidence="8 9">MPL</strain>
    </source>
</reference>
<accession>M7NZI2</accession>
<dbReference type="STRING" id="1286106.MPL1_00892"/>
<keyword evidence="2 6" id="KW-1003">Cell membrane</keyword>
<evidence type="ECO:0000256" key="1">
    <source>
        <dbReference type="ARBA" id="ARBA00004651"/>
    </source>
</evidence>
<dbReference type="PATRIC" id="fig|1286106.3.peg.178"/>
<protein>
    <recommendedName>
        <fullName evidence="6">TVP38/TMEM64 family membrane protein</fullName>
    </recommendedName>
</protein>
<comment type="caution">
    <text evidence="8">The sequence shown here is derived from an EMBL/GenBank/DDBJ whole genome shotgun (WGS) entry which is preliminary data.</text>
</comment>
<dbReference type="RefSeq" id="WP_009725244.1">
    <property type="nucleotide sequence ID" value="NZ_APHR01000004.1"/>
</dbReference>
<feature type="transmembrane region" description="Helical" evidence="6">
    <location>
        <begin position="209"/>
        <end position="227"/>
    </location>
</feature>
<feature type="transmembrane region" description="Helical" evidence="6">
    <location>
        <begin position="178"/>
        <end position="197"/>
    </location>
</feature>
<evidence type="ECO:0000256" key="3">
    <source>
        <dbReference type="ARBA" id="ARBA00022692"/>
    </source>
</evidence>
<keyword evidence="4 6" id="KW-1133">Transmembrane helix</keyword>
<keyword evidence="5 6" id="KW-0472">Membrane</keyword>
<dbReference type="InterPro" id="IPR015414">
    <property type="entry name" value="TMEM64"/>
</dbReference>
<feature type="transmembrane region" description="Helical" evidence="6">
    <location>
        <begin position="29"/>
        <end position="45"/>
    </location>
</feature>
<comment type="similarity">
    <text evidence="6">Belongs to the TVP38/TMEM64 family.</text>
</comment>
<evidence type="ECO:0000313" key="8">
    <source>
        <dbReference type="EMBL" id="EMR14238.1"/>
    </source>
</evidence>
<proteinExistence type="inferred from homology"/>
<dbReference type="EMBL" id="APHR01000004">
    <property type="protein sequence ID" value="EMR14238.1"/>
    <property type="molecule type" value="Genomic_DNA"/>
</dbReference>
<dbReference type="PANTHER" id="PTHR12677:SF59">
    <property type="entry name" value="GOLGI APPARATUS MEMBRANE PROTEIN TVP38-RELATED"/>
    <property type="match status" value="1"/>
</dbReference>
<feature type="transmembrane region" description="Helical" evidence="6">
    <location>
        <begin position="65"/>
        <end position="82"/>
    </location>
</feature>
<evidence type="ECO:0000259" key="7">
    <source>
        <dbReference type="Pfam" id="PF09335"/>
    </source>
</evidence>
<feature type="transmembrane region" description="Helical" evidence="6">
    <location>
        <begin position="149"/>
        <end position="171"/>
    </location>
</feature>
<name>M7NZI2_9GAMM</name>
<dbReference type="Pfam" id="PF09335">
    <property type="entry name" value="VTT_dom"/>
    <property type="match status" value="1"/>
</dbReference>
<evidence type="ECO:0000256" key="5">
    <source>
        <dbReference type="ARBA" id="ARBA00023136"/>
    </source>
</evidence>
<dbReference type="GO" id="GO:0005886">
    <property type="term" value="C:plasma membrane"/>
    <property type="evidence" value="ECO:0007669"/>
    <property type="project" value="UniProtKB-SubCell"/>
</dbReference>
<feature type="transmembrane region" description="Helical" evidence="6">
    <location>
        <begin position="89"/>
        <end position="118"/>
    </location>
</feature>
<dbReference type="PANTHER" id="PTHR12677">
    <property type="entry name" value="GOLGI APPARATUS MEMBRANE PROTEIN TVP38-RELATED"/>
    <property type="match status" value="1"/>
</dbReference>
<evidence type="ECO:0000256" key="2">
    <source>
        <dbReference type="ARBA" id="ARBA00022475"/>
    </source>
</evidence>